<sequence length="224" mass="26182">MRELSVFVDESGNLGDDAKYYLLALVLHDQSKDVFEHIGRYESTLAQRGLRDIPLHMNPLMRANEDYKGMTAQERNRLLTCFSSFAWKCPFSYEVLSYRKSHFKSDGDLFSKMKRDLILLLFDKLETLQAYDIVKIYYDDGQGMVTDALHAAFEYALNKQAIIYRDCTPTDFRLQQIADFICEIELAAIKYEANEAGGTERIFFGTNRDFKKNYLKKLRKKRLE</sequence>
<gene>
    <name evidence="1" type="ORF">C1881_10490</name>
</gene>
<accession>A0A369L208</accession>
<reference evidence="1 2" key="1">
    <citation type="journal article" date="2018" name="Elife">
        <title>Discovery and characterization of a prevalent human gut bacterial enzyme sufficient for the inactivation of a family of plant toxins.</title>
        <authorList>
            <person name="Koppel N."/>
            <person name="Bisanz J.E."/>
            <person name="Pandelia M.E."/>
            <person name="Turnbaugh P.J."/>
            <person name="Balskus E.P."/>
        </authorList>
    </citation>
    <scope>NUCLEOTIDE SEQUENCE [LARGE SCALE GENOMIC DNA]</scope>
    <source>
        <strain evidence="1 2">OB21 GAM31</strain>
    </source>
</reference>
<evidence type="ECO:0000313" key="1">
    <source>
        <dbReference type="EMBL" id="RDB54303.1"/>
    </source>
</evidence>
<dbReference type="RefSeq" id="WP_114616462.1">
    <property type="nucleotide sequence ID" value="NZ_PPTO01000036.1"/>
</dbReference>
<proteinExistence type="predicted"/>
<organism evidence="1 2">
    <name type="scientific">Slackia isoflavoniconvertens</name>
    <dbReference type="NCBI Taxonomy" id="572010"/>
    <lineage>
        <taxon>Bacteria</taxon>
        <taxon>Bacillati</taxon>
        <taxon>Actinomycetota</taxon>
        <taxon>Coriobacteriia</taxon>
        <taxon>Eggerthellales</taxon>
        <taxon>Eggerthellaceae</taxon>
        <taxon>Slackia</taxon>
    </lineage>
</organism>
<comment type="caution">
    <text evidence="1">The sequence shown here is derived from an EMBL/GenBank/DDBJ whole genome shotgun (WGS) entry which is preliminary data.</text>
</comment>
<dbReference type="EMBL" id="PPTO01000036">
    <property type="protein sequence ID" value="RDB54303.1"/>
    <property type="molecule type" value="Genomic_DNA"/>
</dbReference>
<dbReference type="Proteomes" id="UP000253975">
    <property type="component" value="Unassembled WGS sequence"/>
</dbReference>
<dbReference type="AlphaFoldDB" id="A0A369L208"/>
<name>A0A369L208_9ACTN</name>
<protein>
    <submittedName>
        <fullName evidence="1">Uncharacterized protein</fullName>
    </submittedName>
</protein>
<evidence type="ECO:0000313" key="2">
    <source>
        <dbReference type="Proteomes" id="UP000253975"/>
    </source>
</evidence>